<dbReference type="RefSeq" id="WP_046375262.1">
    <property type="nucleotide sequence ID" value="NZ_CP010429.1"/>
</dbReference>
<gene>
    <name evidence="2" type="ORF">SD10_00935</name>
</gene>
<dbReference type="GO" id="GO:0005509">
    <property type="term" value="F:calcium ion binding"/>
    <property type="evidence" value="ECO:0007669"/>
    <property type="project" value="InterPro"/>
</dbReference>
<dbReference type="GO" id="GO:0016020">
    <property type="term" value="C:membrane"/>
    <property type="evidence" value="ECO:0007669"/>
    <property type="project" value="InterPro"/>
</dbReference>
<reference evidence="2 3" key="1">
    <citation type="journal article" date="2014" name="Curr. Microbiol.">
        <title>Spirosoma radiotolerans sp. nov., a gamma-radiation-resistant bacterium isolated from gamma ray-irradiated soil.</title>
        <authorList>
            <person name="Lee J.J."/>
            <person name="Srinivasan S."/>
            <person name="Lim S."/>
            <person name="Joe M."/>
            <person name="Im S."/>
            <person name="Bae S.I."/>
            <person name="Park K.R."/>
            <person name="Han J.H."/>
            <person name="Park S.H."/>
            <person name="Joo B.M."/>
            <person name="Park S.J."/>
            <person name="Kim M.K."/>
        </authorList>
    </citation>
    <scope>NUCLEOTIDE SEQUENCE [LARGE SCALE GENOMIC DNA]</scope>
    <source>
        <strain evidence="2 3">DG5A</strain>
    </source>
</reference>
<protein>
    <recommendedName>
        <fullName evidence="1">Dystroglycan-type cadherin-like domain-containing protein</fullName>
    </recommendedName>
</protein>
<proteinExistence type="predicted"/>
<dbReference type="Proteomes" id="UP000033054">
    <property type="component" value="Chromosome"/>
</dbReference>
<dbReference type="SMART" id="SM00736">
    <property type="entry name" value="CADG"/>
    <property type="match status" value="1"/>
</dbReference>
<dbReference type="PATRIC" id="fig|1379870.5.peg.204"/>
<dbReference type="KEGG" id="srd:SD10_00935"/>
<dbReference type="InterPro" id="IPR013783">
    <property type="entry name" value="Ig-like_fold"/>
</dbReference>
<dbReference type="OrthoDB" id="9809364at2"/>
<name>A0A0E3V5I1_9BACT</name>
<dbReference type="Gene3D" id="2.60.40.10">
    <property type="entry name" value="Immunoglobulins"/>
    <property type="match status" value="1"/>
</dbReference>
<dbReference type="InterPro" id="IPR015919">
    <property type="entry name" value="Cadherin-like_sf"/>
</dbReference>
<dbReference type="EMBL" id="CP010429">
    <property type="protein sequence ID" value="AKD53676.1"/>
    <property type="molecule type" value="Genomic_DNA"/>
</dbReference>
<sequence length="397" mass="44197">MKKVIFLTILLSTPGKLIGQTAKSTFWTSANAYFGQTPPSELPQPFAPAMLVDSGIVMGSVVFSKNGREFYYGYAQSWTSRVNSGIKKRVFDGHRWSQPILIAETLNSPTLSPDENILYAGGRASQVWRALKTNGDWHTPVVWLGKPYGLYNFKPTNSGVFYVGSNGHQGSKADFTTYDICTLTMSKTDTVIQSLGIPVNTNGFEGDFYIAPDESYLILSANETPTFDSELYISFRKADKTWTNPKSLGPAINDGLAHRFGQTVTPDNKYLIYTKGTSEKDCKLYWIRFDRLLKRLKQTNYAPYLKKSLTNQVVRVGKDFVLTIPADAFVDDDTQERLTYRLEMADSTPLPSWLHLDSVKKTVSGKPTTTGTYLLQLRVTDSAGETAIGTFTLAVNP</sequence>
<feature type="domain" description="Dystroglycan-type cadherin-like" evidence="1">
    <location>
        <begin position="304"/>
        <end position="397"/>
    </location>
</feature>
<dbReference type="SUPFAM" id="SSF82171">
    <property type="entry name" value="DPP6 N-terminal domain-like"/>
    <property type="match status" value="1"/>
</dbReference>
<dbReference type="SUPFAM" id="SSF49313">
    <property type="entry name" value="Cadherin-like"/>
    <property type="match status" value="1"/>
</dbReference>
<dbReference type="AlphaFoldDB" id="A0A0E3V5I1"/>
<evidence type="ECO:0000313" key="2">
    <source>
        <dbReference type="EMBL" id="AKD53676.1"/>
    </source>
</evidence>
<organism evidence="2 3">
    <name type="scientific">Spirosoma radiotolerans</name>
    <dbReference type="NCBI Taxonomy" id="1379870"/>
    <lineage>
        <taxon>Bacteria</taxon>
        <taxon>Pseudomonadati</taxon>
        <taxon>Bacteroidota</taxon>
        <taxon>Cytophagia</taxon>
        <taxon>Cytophagales</taxon>
        <taxon>Cytophagaceae</taxon>
        <taxon>Spirosoma</taxon>
    </lineage>
</organism>
<dbReference type="HOGENOM" id="CLU_694281_0_0_10"/>
<evidence type="ECO:0000259" key="1">
    <source>
        <dbReference type="SMART" id="SM00736"/>
    </source>
</evidence>
<accession>A0A0E3V5I1</accession>
<dbReference type="Pfam" id="PF05345">
    <property type="entry name" value="He_PIG"/>
    <property type="match status" value="1"/>
</dbReference>
<keyword evidence="3" id="KW-1185">Reference proteome</keyword>
<evidence type="ECO:0000313" key="3">
    <source>
        <dbReference type="Proteomes" id="UP000033054"/>
    </source>
</evidence>
<dbReference type="InterPro" id="IPR006644">
    <property type="entry name" value="Cadg"/>
</dbReference>